<dbReference type="Proteomes" id="UP000788419">
    <property type="component" value="Unassembled WGS sequence"/>
</dbReference>
<feature type="compositionally biased region" description="Low complexity" evidence="1">
    <location>
        <begin position="51"/>
        <end position="62"/>
    </location>
</feature>
<dbReference type="RefSeq" id="WP_162410228.1">
    <property type="nucleotide sequence ID" value="NZ_CP093331.1"/>
</dbReference>
<evidence type="ECO:0008006" key="5">
    <source>
        <dbReference type="Google" id="ProtNLM"/>
    </source>
</evidence>
<organism evidence="3 4">
    <name type="scientific">Pseudoxanthomonas daejeonensis</name>
    <dbReference type="NCBI Taxonomy" id="266062"/>
    <lineage>
        <taxon>Bacteria</taxon>
        <taxon>Pseudomonadati</taxon>
        <taxon>Pseudomonadota</taxon>
        <taxon>Gammaproteobacteria</taxon>
        <taxon>Lysobacterales</taxon>
        <taxon>Lysobacteraceae</taxon>
        <taxon>Pseudoxanthomonas</taxon>
    </lineage>
</organism>
<keyword evidence="4" id="KW-1185">Reference proteome</keyword>
<dbReference type="EMBL" id="PDWN01000007">
    <property type="protein sequence ID" value="KAF1694800.1"/>
    <property type="molecule type" value="Genomic_DNA"/>
</dbReference>
<feature type="chain" id="PRO_5047244367" description="DUF4124 domain-containing protein" evidence="2">
    <location>
        <begin position="19"/>
        <end position="130"/>
    </location>
</feature>
<reference evidence="3 4" key="1">
    <citation type="submission" date="2017-10" db="EMBL/GenBank/DDBJ databases">
        <title>Whole genome sequencing of members of genus Pseudoxanthomonas.</title>
        <authorList>
            <person name="Kumar S."/>
            <person name="Bansal K."/>
            <person name="Kaur A."/>
            <person name="Patil P."/>
            <person name="Sharma S."/>
            <person name="Patil P.B."/>
        </authorList>
    </citation>
    <scope>NUCLEOTIDE SEQUENCE [LARGE SCALE GENOMIC DNA]</scope>
    <source>
        <strain evidence="3 4">DSM 17801</strain>
    </source>
</reference>
<evidence type="ECO:0000256" key="2">
    <source>
        <dbReference type="SAM" id="SignalP"/>
    </source>
</evidence>
<feature type="region of interest" description="Disordered" evidence="1">
    <location>
        <begin position="27"/>
        <end position="62"/>
    </location>
</feature>
<evidence type="ECO:0000256" key="1">
    <source>
        <dbReference type="SAM" id="MobiDB-lite"/>
    </source>
</evidence>
<evidence type="ECO:0000313" key="4">
    <source>
        <dbReference type="Proteomes" id="UP000788419"/>
    </source>
</evidence>
<name>A0ABQ6Z7P1_9GAMM</name>
<comment type="caution">
    <text evidence="3">The sequence shown here is derived from an EMBL/GenBank/DDBJ whole genome shotgun (WGS) entry which is preliminary data.</text>
</comment>
<feature type="signal peptide" evidence="2">
    <location>
        <begin position="1"/>
        <end position="18"/>
    </location>
</feature>
<accession>A0ABQ6Z7P1</accession>
<sequence length="130" mass="12981">MKNCGLWVLLFVAGAAQAQPVYKCTAEDGSNSYQSTPCAEGEASATRSHVAPSSGSAPLGSAPLSSSMQAVAVPAGPGQRRVQVRYTTNAANSACDGAKAQRTAALGAAGAAVSPALRNSLDQDVRNACG</sequence>
<proteinExistence type="predicted"/>
<evidence type="ECO:0000313" key="3">
    <source>
        <dbReference type="EMBL" id="KAF1694800.1"/>
    </source>
</evidence>
<gene>
    <name evidence="3" type="ORF">CSC65_08915</name>
</gene>
<protein>
    <recommendedName>
        <fullName evidence="5">DUF4124 domain-containing protein</fullName>
    </recommendedName>
</protein>
<feature type="compositionally biased region" description="Polar residues" evidence="1">
    <location>
        <begin position="28"/>
        <end position="37"/>
    </location>
</feature>
<keyword evidence="2" id="KW-0732">Signal</keyword>